<sequence>MESAKSILSKKRWERGEFFISTNPDLIPIASLAGMFASKEIYWAQPIPVQAAREMLDNSLTFGIYHVGKADSTATEKTSTSDSTSAGPHDLVGLARCVTDFTTFVYLTDVWVHKDFQQRGLGRWLVKCVGDVIDGMPHLRRSMLFTSDWARSVPFYEEILGMEVIETRRNEGAAIMEKKGPAHPDFSKSSDA</sequence>
<dbReference type="GO" id="GO:0016747">
    <property type="term" value="F:acyltransferase activity, transferring groups other than amino-acyl groups"/>
    <property type="evidence" value="ECO:0007669"/>
    <property type="project" value="InterPro"/>
</dbReference>
<dbReference type="InterPro" id="IPR000182">
    <property type="entry name" value="GNAT_dom"/>
</dbReference>
<dbReference type="Proteomes" id="UP000799537">
    <property type="component" value="Unassembled WGS sequence"/>
</dbReference>
<dbReference type="PROSITE" id="PS51186">
    <property type="entry name" value="GNAT"/>
    <property type="match status" value="1"/>
</dbReference>
<feature type="domain" description="N-acetyltransferase" evidence="1">
    <location>
        <begin position="39"/>
        <end position="181"/>
    </location>
</feature>
<dbReference type="PANTHER" id="PTHR43233">
    <property type="entry name" value="FAMILY N-ACETYLTRANSFERASE, PUTATIVE (AFU_ORTHOLOGUE AFUA_6G03350)-RELATED"/>
    <property type="match status" value="1"/>
</dbReference>
<dbReference type="Gene3D" id="3.40.630.30">
    <property type="match status" value="1"/>
</dbReference>
<dbReference type="CDD" id="cd04301">
    <property type="entry name" value="NAT_SF"/>
    <property type="match status" value="1"/>
</dbReference>
<organism evidence="2 3">
    <name type="scientific">Zasmidium cellare ATCC 36951</name>
    <dbReference type="NCBI Taxonomy" id="1080233"/>
    <lineage>
        <taxon>Eukaryota</taxon>
        <taxon>Fungi</taxon>
        <taxon>Dikarya</taxon>
        <taxon>Ascomycota</taxon>
        <taxon>Pezizomycotina</taxon>
        <taxon>Dothideomycetes</taxon>
        <taxon>Dothideomycetidae</taxon>
        <taxon>Mycosphaerellales</taxon>
        <taxon>Mycosphaerellaceae</taxon>
        <taxon>Zasmidium</taxon>
    </lineage>
</organism>
<evidence type="ECO:0000313" key="3">
    <source>
        <dbReference type="Proteomes" id="UP000799537"/>
    </source>
</evidence>
<dbReference type="Pfam" id="PF00583">
    <property type="entry name" value="Acetyltransf_1"/>
    <property type="match status" value="1"/>
</dbReference>
<dbReference type="RefSeq" id="XP_033670426.1">
    <property type="nucleotide sequence ID" value="XM_033811980.1"/>
</dbReference>
<dbReference type="OrthoDB" id="10039976at2759"/>
<name>A0A6A6CQG7_ZASCE</name>
<evidence type="ECO:0000259" key="1">
    <source>
        <dbReference type="PROSITE" id="PS51186"/>
    </source>
</evidence>
<dbReference type="GeneID" id="54565252"/>
<accession>A0A6A6CQG7</accession>
<gene>
    <name evidence="2" type="ORF">M409DRAFT_52075</name>
</gene>
<dbReference type="AlphaFoldDB" id="A0A6A6CQG7"/>
<proteinExistence type="predicted"/>
<protein>
    <recommendedName>
        <fullName evidence="1">N-acetyltransferase domain-containing protein</fullName>
    </recommendedName>
</protein>
<dbReference type="PANTHER" id="PTHR43233:SF1">
    <property type="entry name" value="FAMILY N-ACETYLTRANSFERASE, PUTATIVE (AFU_ORTHOLOGUE AFUA_6G03350)-RELATED"/>
    <property type="match status" value="1"/>
</dbReference>
<dbReference type="InterPro" id="IPR016181">
    <property type="entry name" value="Acyl_CoA_acyltransferase"/>
</dbReference>
<dbReference type="SUPFAM" id="SSF55729">
    <property type="entry name" value="Acyl-CoA N-acyltransferases (Nat)"/>
    <property type="match status" value="1"/>
</dbReference>
<keyword evidence="3" id="KW-1185">Reference proteome</keyword>
<evidence type="ECO:0000313" key="2">
    <source>
        <dbReference type="EMBL" id="KAF2169537.1"/>
    </source>
</evidence>
<dbReference type="InterPro" id="IPR053144">
    <property type="entry name" value="Acetyltransferase_Butenolide"/>
</dbReference>
<dbReference type="EMBL" id="ML993587">
    <property type="protein sequence ID" value="KAF2169537.1"/>
    <property type="molecule type" value="Genomic_DNA"/>
</dbReference>
<reference evidence="2" key="1">
    <citation type="journal article" date="2020" name="Stud. Mycol.">
        <title>101 Dothideomycetes genomes: a test case for predicting lifestyles and emergence of pathogens.</title>
        <authorList>
            <person name="Haridas S."/>
            <person name="Albert R."/>
            <person name="Binder M."/>
            <person name="Bloem J."/>
            <person name="Labutti K."/>
            <person name="Salamov A."/>
            <person name="Andreopoulos B."/>
            <person name="Baker S."/>
            <person name="Barry K."/>
            <person name="Bills G."/>
            <person name="Bluhm B."/>
            <person name="Cannon C."/>
            <person name="Castanera R."/>
            <person name="Culley D."/>
            <person name="Daum C."/>
            <person name="Ezra D."/>
            <person name="Gonzalez J."/>
            <person name="Henrissat B."/>
            <person name="Kuo A."/>
            <person name="Liang C."/>
            <person name="Lipzen A."/>
            <person name="Lutzoni F."/>
            <person name="Magnuson J."/>
            <person name="Mondo S."/>
            <person name="Nolan M."/>
            <person name="Ohm R."/>
            <person name="Pangilinan J."/>
            <person name="Park H.-J."/>
            <person name="Ramirez L."/>
            <person name="Alfaro M."/>
            <person name="Sun H."/>
            <person name="Tritt A."/>
            <person name="Yoshinaga Y."/>
            <person name="Zwiers L.-H."/>
            <person name="Turgeon B."/>
            <person name="Goodwin S."/>
            <person name="Spatafora J."/>
            <person name="Crous P."/>
            <person name="Grigoriev I."/>
        </authorList>
    </citation>
    <scope>NUCLEOTIDE SEQUENCE</scope>
    <source>
        <strain evidence="2">ATCC 36951</strain>
    </source>
</reference>